<organism evidence="2 3">
    <name type="scientific">Mesonia aestuariivivens</name>
    <dbReference type="NCBI Taxonomy" id="2796128"/>
    <lineage>
        <taxon>Bacteria</taxon>
        <taxon>Pseudomonadati</taxon>
        <taxon>Bacteroidota</taxon>
        <taxon>Flavobacteriia</taxon>
        <taxon>Flavobacteriales</taxon>
        <taxon>Flavobacteriaceae</taxon>
        <taxon>Mesonia</taxon>
    </lineage>
</organism>
<keyword evidence="3" id="KW-1185">Reference proteome</keyword>
<dbReference type="Proteomes" id="UP000719267">
    <property type="component" value="Unassembled WGS sequence"/>
</dbReference>
<dbReference type="RefSeq" id="WP_219040091.1">
    <property type="nucleotide sequence ID" value="NZ_JAHWDF010000007.1"/>
</dbReference>
<proteinExistence type="predicted"/>
<dbReference type="EMBL" id="JAHWDF010000007">
    <property type="protein sequence ID" value="MBW2961803.1"/>
    <property type="molecule type" value="Genomic_DNA"/>
</dbReference>
<keyword evidence="1" id="KW-0732">Signal</keyword>
<comment type="caution">
    <text evidence="2">The sequence shown here is derived from an EMBL/GenBank/DDBJ whole genome shotgun (WGS) entry which is preliminary data.</text>
</comment>
<feature type="signal peptide" evidence="1">
    <location>
        <begin position="1"/>
        <end position="19"/>
    </location>
</feature>
<evidence type="ECO:0000256" key="1">
    <source>
        <dbReference type="SAM" id="SignalP"/>
    </source>
</evidence>
<feature type="chain" id="PRO_5047488163" evidence="1">
    <location>
        <begin position="20"/>
        <end position="361"/>
    </location>
</feature>
<reference evidence="2 3" key="1">
    <citation type="submission" date="2021-07" db="EMBL/GenBank/DDBJ databases">
        <title>Mesonia aestuariivivens sp. nov., isolated from a tidal flat.</title>
        <authorList>
            <person name="Kim Y.-O."/>
            <person name="Yoon J.-H."/>
        </authorList>
    </citation>
    <scope>NUCLEOTIDE SEQUENCE [LARGE SCALE GENOMIC DNA]</scope>
    <source>
        <strain evidence="2 3">JHPTF-M18</strain>
    </source>
</reference>
<evidence type="ECO:0000313" key="2">
    <source>
        <dbReference type="EMBL" id="MBW2961803.1"/>
    </source>
</evidence>
<protein>
    <submittedName>
        <fullName evidence="2">HmuY family protein</fullName>
    </submittedName>
</protein>
<dbReference type="CDD" id="cd12105">
    <property type="entry name" value="HmuY"/>
    <property type="match status" value="1"/>
</dbReference>
<evidence type="ECO:0000313" key="3">
    <source>
        <dbReference type="Proteomes" id="UP000719267"/>
    </source>
</evidence>
<dbReference type="InterPro" id="IPR025921">
    <property type="entry name" value="HmuY"/>
</dbReference>
<sequence>MKTKLFLTALITSIFSLNAQQAVDLSMGVDYEKEIFYDFSTNNSQTFTASNWEIAFLRNSMMNMAIRINDGIGIQVFEASNDSNHWSTIGDPVTNISNWTELFNSDTSWIDGAFQQGSATYGWGEYAGPPNHEVYGTVIFVLKYQDEDNDDSNNIYRKLFIEEYLGGYTFKYATWDDDNETWSADITETVVNTSNPNNIFNYYNFTTEAEVVAEPAATEWDLKFTQFTTDYPSDGTTIKYVVTGALQNPNVTIAENVEVNGTGDPNDQTYLEEISTVGYDWKSFDMSTFSYSVEPDLYYYVKDAENNVYRLHFTSFEGGSTGNLSFNAEDVTSQMSTTTFDNGDSFGFYPNPAKNEIELLY</sequence>
<accession>A0ABS6W1S4</accession>
<name>A0ABS6W1S4_9FLAO</name>
<gene>
    <name evidence="2" type="ORF">KW502_08325</name>
</gene>